<dbReference type="Proteomes" id="UP001349994">
    <property type="component" value="Unassembled WGS sequence"/>
</dbReference>
<evidence type="ECO:0000313" key="2">
    <source>
        <dbReference type="Proteomes" id="UP001349994"/>
    </source>
</evidence>
<name>A0ABU6IEV0_9ACTN</name>
<organism evidence="1 2">
    <name type="scientific">Adlercreutzia wanghongyangiae</name>
    <dbReference type="NCBI Taxonomy" id="3111451"/>
    <lineage>
        <taxon>Bacteria</taxon>
        <taxon>Bacillati</taxon>
        <taxon>Actinomycetota</taxon>
        <taxon>Coriobacteriia</taxon>
        <taxon>Eggerthellales</taxon>
        <taxon>Eggerthellaceae</taxon>
        <taxon>Adlercreutzia</taxon>
    </lineage>
</organism>
<proteinExistence type="predicted"/>
<dbReference type="RefSeq" id="WP_338208463.1">
    <property type="nucleotide sequence ID" value="NZ_JAYMFF010000002.1"/>
</dbReference>
<comment type="caution">
    <text evidence="1">The sequence shown here is derived from an EMBL/GenBank/DDBJ whole genome shotgun (WGS) entry which is preliminary data.</text>
</comment>
<keyword evidence="2" id="KW-1185">Reference proteome</keyword>
<evidence type="ECO:0000313" key="1">
    <source>
        <dbReference type="EMBL" id="MEC4174974.1"/>
    </source>
</evidence>
<gene>
    <name evidence="1" type="ORF">VIN30_00735</name>
</gene>
<protein>
    <submittedName>
        <fullName evidence="1">Uncharacterized protein</fullName>
    </submittedName>
</protein>
<sequence length="122" mass="14872">MNKMNKMNKMTTDLLPGEKNRDYIERVFTFLFENQLISSVEIERLEAEENRGYRLTNFGFSRPLFVESSIRRMDSNSYPRYYANPICGRYHLCKEWYFDEEHPSFNFDKLQKWVNRMMRKAA</sequence>
<reference evidence="1 2" key="1">
    <citation type="submission" date="2024-01" db="EMBL/GenBank/DDBJ databases">
        <title>novel species in genus Adlercreutzia.</title>
        <authorList>
            <person name="Liu X."/>
        </authorList>
    </citation>
    <scope>NUCLEOTIDE SEQUENCE [LARGE SCALE GENOMIC DNA]</scope>
    <source>
        <strain evidence="1 2">R7</strain>
    </source>
</reference>
<dbReference type="EMBL" id="JAYMFF010000002">
    <property type="protein sequence ID" value="MEC4174974.1"/>
    <property type="molecule type" value="Genomic_DNA"/>
</dbReference>
<accession>A0ABU6IEV0</accession>